<dbReference type="RefSeq" id="WP_147869005.1">
    <property type="nucleotide sequence ID" value="NZ_CP036264.1"/>
</dbReference>
<dbReference type="InterPro" id="IPR027417">
    <property type="entry name" value="P-loop_NTPase"/>
</dbReference>
<evidence type="ECO:0000256" key="3">
    <source>
        <dbReference type="ARBA" id="ARBA00022741"/>
    </source>
</evidence>
<evidence type="ECO:0000256" key="2">
    <source>
        <dbReference type="ARBA" id="ARBA00022448"/>
    </source>
</evidence>
<dbReference type="InterPro" id="IPR050683">
    <property type="entry name" value="Bact_Polysacc_Export_ATP-bd"/>
</dbReference>
<dbReference type="GO" id="GO:0016887">
    <property type="term" value="F:ATP hydrolysis activity"/>
    <property type="evidence" value="ECO:0007669"/>
    <property type="project" value="InterPro"/>
</dbReference>
<dbReference type="InterPro" id="IPR017871">
    <property type="entry name" value="ABC_transporter-like_CS"/>
</dbReference>
<evidence type="ECO:0000256" key="1">
    <source>
        <dbReference type="ARBA" id="ARBA00005417"/>
    </source>
</evidence>
<dbReference type="InterPro" id="IPR029439">
    <property type="entry name" value="Wzt_C"/>
</dbReference>
<dbReference type="PANTHER" id="PTHR46743:SF2">
    <property type="entry name" value="TEICHOIC ACIDS EXPORT ATP-BINDING PROTEIN TAGH"/>
    <property type="match status" value="1"/>
</dbReference>
<keyword evidence="4 6" id="KW-0067">ATP-binding</keyword>
<dbReference type="PROSITE" id="PS00211">
    <property type="entry name" value="ABC_TRANSPORTER_1"/>
    <property type="match status" value="1"/>
</dbReference>
<evidence type="ECO:0000313" key="7">
    <source>
        <dbReference type="Proteomes" id="UP000321353"/>
    </source>
</evidence>
<dbReference type="PROSITE" id="PS50893">
    <property type="entry name" value="ABC_TRANSPORTER_2"/>
    <property type="match status" value="1"/>
</dbReference>
<dbReference type="Gene3D" id="3.40.50.300">
    <property type="entry name" value="P-loop containing nucleotide triphosphate hydrolases"/>
    <property type="match status" value="1"/>
</dbReference>
<dbReference type="EMBL" id="CP036264">
    <property type="protein sequence ID" value="QEF99641.1"/>
    <property type="molecule type" value="Genomic_DNA"/>
</dbReference>
<keyword evidence="2" id="KW-0813">Transport</keyword>
<dbReference type="InterPro" id="IPR003439">
    <property type="entry name" value="ABC_transporter-like_ATP-bd"/>
</dbReference>
<evidence type="ECO:0000259" key="5">
    <source>
        <dbReference type="PROSITE" id="PS50893"/>
    </source>
</evidence>
<organism evidence="6 7">
    <name type="scientific">Stieleria maiorica</name>
    <dbReference type="NCBI Taxonomy" id="2795974"/>
    <lineage>
        <taxon>Bacteria</taxon>
        <taxon>Pseudomonadati</taxon>
        <taxon>Planctomycetota</taxon>
        <taxon>Planctomycetia</taxon>
        <taxon>Pirellulales</taxon>
        <taxon>Pirellulaceae</taxon>
        <taxon>Stieleria</taxon>
    </lineage>
</organism>
<gene>
    <name evidence="6" type="primary">tagH_2</name>
    <name evidence="6" type="ORF">Mal15_37070</name>
</gene>
<dbReference type="Proteomes" id="UP000321353">
    <property type="component" value="Chromosome"/>
</dbReference>
<keyword evidence="3" id="KW-0547">Nucleotide-binding</keyword>
<dbReference type="SUPFAM" id="SSF52540">
    <property type="entry name" value="P-loop containing nucleoside triphosphate hydrolases"/>
    <property type="match status" value="1"/>
</dbReference>
<dbReference type="Pfam" id="PF00005">
    <property type="entry name" value="ABC_tran"/>
    <property type="match status" value="1"/>
</dbReference>
<sequence>MSTPLITVEGLSKAYRIGLKDEIPDTFMGALTGWLQSPLRNLNRLRRLNTFHKEVATARSAGNRSQQGSMAAPDDGGLSTDIETDIVWALQDISFEINQGEVVGVIGHNGAGKSTLLKVLSRITDPTTGRAVIRGRVSSLLEVGTGFHAELTGRENVYMNGTILGMTKREIDRKFDDIVEFSGVNKFLDTPVKRYSSGMKVRLAFAVAAHLDPEILIIDEVLAVGDAGFQRKCIGKMQDVAQSGRTVLFVSHNAVALRSLCQRGILLQGGRSVMDGPLPEVLDFYLSSLNSVAAQEDLATRTDRGGKGDFRVQAIEIRDEQDVAINTVATGQPTTVAVQISDSVNCPQCALRVYDDKGHFITQFDSRLNSLEDDLPNVSTDVIRCSVPEVLLMPGHYRVDVELFAEGVRQDQVKAACAIEVISGRLHGRPLKDRNNLPSIAHPHRWVYQTPCQKEA</sequence>
<evidence type="ECO:0000313" key="6">
    <source>
        <dbReference type="EMBL" id="QEF99641.1"/>
    </source>
</evidence>
<comment type="similarity">
    <text evidence="1">Belongs to the ABC transporter superfamily.</text>
</comment>
<feature type="domain" description="ABC transporter" evidence="5">
    <location>
        <begin position="71"/>
        <end position="294"/>
    </location>
</feature>
<evidence type="ECO:0000256" key="4">
    <source>
        <dbReference type="ARBA" id="ARBA00022840"/>
    </source>
</evidence>
<dbReference type="CDD" id="cd10147">
    <property type="entry name" value="Wzt_C-like"/>
    <property type="match status" value="1"/>
</dbReference>
<accession>A0A5B9MED8</accession>
<dbReference type="KEGG" id="smam:Mal15_37070"/>
<dbReference type="Gene3D" id="2.70.50.60">
    <property type="entry name" value="abc- transporter (atp binding component) like domain"/>
    <property type="match status" value="1"/>
</dbReference>
<proteinExistence type="inferred from homology"/>
<dbReference type="SMART" id="SM00382">
    <property type="entry name" value="AAA"/>
    <property type="match status" value="1"/>
</dbReference>
<dbReference type="CDD" id="cd03220">
    <property type="entry name" value="ABC_KpsT_Wzt"/>
    <property type="match status" value="1"/>
</dbReference>
<dbReference type="InterPro" id="IPR003593">
    <property type="entry name" value="AAA+_ATPase"/>
</dbReference>
<dbReference type="Pfam" id="PF14524">
    <property type="entry name" value="Wzt_C"/>
    <property type="match status" value="1"/>
</dbReference>
<dbReference type="GO" id="GO:0140359">
    <property type="term" value="F:ABC-type transporter activity"/>
    <property type="evidence" value="ECO:0007669"/>
    <property type="project" value="InterPro"/>
</dbReference>
<dbReference type="AlphaFoldDB" id="A0A5B9MED8"/>
<name>A0A5B9MED8_9BACT</name>
<dbReference type="PANTHER" id="PTHR46743">
    <property type="entry name" value="TEICHOIC ACIDS EXPORT ATP-BINDING PROTEIN TAGH"/>
    <property type="match status" value="1"/>
</dbReference>
<dbReference type="InterPro" id="IPR015860">
    <property type="entry name" value="ABC_transpr_TagH-like"/>
</dbReference>
<dbReference type="GO" id="GO:0005524">
    <property type="term" value="F:ATP binding"/>
    <property type="evidence" value="ECO:0007669"/>
    <property type="project" value="UniProtKB-KW"/>
</dbReference>
<reference evidence="6 7" key="1">
    <citation type="submission" date="2019-02" db="EMBL/GenBank/DDBJ databases">
        <title>Planctomycetal bacteria perform biofilm scaping via a novel small molecule.</title>
        <authorList>
            <person name="Jeske O."/>
            <person name="Boedeker C."/>
            <person name="Wiegand S."/>
            <person name="Breitling P."/>
            <person name="Kallscheuer N."/>
            <person name="Jogler M."/>
            <person name="Rohde M."/>
            <person name="Petersen J."/>
            <person name="Medema M.H."/>
            <person name="Surup F."/>
            <person name="Jogler C."/>
        </authorList>
    </citation>
    <scope>NUCLEOTIDE SEQUENCE [LARGE SCALE GENOMIC DNA]</scope>
    <source>
        <strain evidence="6 7">Mal15</strain>
    </source>
</reference>
<dbReference type="GO" id="GO:0016020">
    <property type="term" value="C:membrane"/>
    <property type="evidence" value="ECO:0007669"/>
    <property type="project" value="InterPro"/>
</dbReference>
<protein>
    <submittedName>
        <fullName evidence="6">Teichoic acids export ATP-binding protein TagH</fullName>
    </submittedName>
</protein>
<keyword evidence="7" id="KW-1185">Reference proteome</keyword>